<dbReference type="CDD" id="cd03784">
    <property type="entry name" value="GT1_Gtf-like"/>
    <property type="match status" value="1"/>
</dbReference>
<comment type="similarity">
    <text evidence="1">Belongs to the UDP-glycosyltransferase family.</text>
</comment>
<keyword evidence="2" id="KW-0808">Transferase</keyword>
<protein>
    <recommendedName>
        <fullName evidence="5">Glycosyltransferase</fullName>
    </recommendedName>
</protein>
<proteinExistence type="inferred from homology"/>
<dbReference type="PANTHER" id="PTHR11926">
    <property type="entry name" value="GLUCOSYL/GLUCURONOSYL TRANSFERASES"/>
    <property type="match status" value="1"/>
</dbReference>
<sequence>MSPTSKQGLENVDGGHIVICPFPFTCHPTALFNLTIKLATSSPQTDFSFLTTHTNKLSLLYPRNNNAPPPTNLKLHTISDGLPDHNNSAKEAADNHKNFYHMDRFNEAMPGNFKQGIDAATKASNKKKKKISYIIADALCAVGVAPMAKEMEVPWAALWVNAPFALHPFSQMDHIYQLSLQLLSPDDDHNQIIPGFSPLRFNDLPENSLQPTGMPYLGPIMRALPEASAIVLNASREICCTPLSSSISFFLDGPDHKPQLGKLFFAGCLTLPSVLTTTPSSSSSLVNSDDDDGTIFPEGLMEKLPRGFVERTREYGKVVPWVRQVEVLRHGAIGVQVTHCGYNSVLESIFGGVPLICRPVWADNHIVARWVEEVWDIGVGVEGGIFTKDGVCRCLAVVLGEEKGREMRANVGALREKMLAAAGPNGSAGKDLEALLEMMMMHAG</sequence>
<dbReference type="Gene3D" id="3.40.50.2000">
    <property type="entry name" value="Glycogen Phosphorylase B"/>
    <property type="match status" value="2"/>
</dbReference>
<evidence type="ECO:0008006" key="5">
    <source>
        <dbReference type="Google" id="ProtNLM"/>
    </source>
</evidence>
<dbReference type="PANTHER" id="PTHR11926:SF1560">
    <property type="entry name" value="UDP-GLYCOSYLTRANSFERASE 74E1-RELATED"/>
    <property type="match status" value="1"/>
</dbReference>
<dbReference type="GO" id="GO:0080043">
    <property type="term" value="F:quercetin 3-O-glucosyltransferase activity"/>
    <property type="evidence" value="ECO:0007669"/>
    <property type="project" value="TreeGrafter"/>
</dbReference>
<dbReference type="SUPFAM" id="SSF53756">
    <property type="entry name" value="UDP-Glycosyltransferase/glycogen phosphorylase"/>
    <property type="match status" value="1"/>
</dbReference>
<comment type="caution">
    <text evidence="3">The sequence shown here is derived from an EMBL/GenBank/DDBJ whole genome shotgun (WGS) entry which is preliminary data.</text>
</comment>
<dbReference type="InterPro" id="IPR002213">
    <property type="entry name" value="UDP_glucos_trans"/>
</dbReference>
<evidence type="ECO:0000313" key="4">
    <source>
        <dbReference type="Proteomes" id="UP001154282"/>
    </source>
</evidence>
<dbReference type="GO" id="GO:0080044">
    <property type="term" value="F:quercetin 7-O-glucosyltransferase activity"/>
    <property type="evidence" value="ECO:0007669"/>
    <property type="project" value="TreeGrafter"/>
</dbReference>
<dbReference type="Pfam" id="PF00201">
    <property type="entry name" value="UDPGT"/>
    <property type="match status" value="1"/>
</dbReference>
<keyword evidence="4" id="KW-1185">Reference proteome</keyword>
<organism evidence="3 4">
    <name type="scientific">Linum tenue</name>
    <dbReference type="NCBI Taxonomy" id="586396"/>
    <lineage>
        <taxon>Eukaryota</taxon>
        <taxon>Viridiplantae</taxon>
        <taxon>Streptophyta</taxon>
        <taxon>Embryophyta</taxon>
        <taxon>Tracheophyta</taxon>
        <taxon>Spermatophyta</taxon>
        <taxon>Magnoliopsida</taxon>
        <taxon>eudicotyledons</taxon>
        <taxon>Gunneridae</taxon>
        <taxon>Pentapetalae</taxon>
        <taxon>rosids</taxon>
        <taxon>fabids</taxon>
        <taxon>Malpighiales</taxon>
        <taxon>Linaceae</taxon>
        <taxon>Linum</taxon>
    </lineage>
</organism>
<dbReference type="EMBL" id="CAMGYJ010000005">
    <property type="protein sequence ID" value="CAI0410967.1"/>
    <property type="molecule type" value="Genomic_DNA"/>
</dbReference>
<evidence type="ECO:0000256" key="2">
    <source>
        <dbReference type="ARBA" id="ARBA00022679"/>
    </source>
</evidence>
<dbReference type="AlphaFoldDB" id="A0AAV0JLY5"/>
<reference evidence="3" key="1">
    <citation type="submission" date="2022-08" db="EMBL/GenBank/DDBJ databases">
        <authorList>
            <person name="Gutierrez-Valencia J."/>
        </authorList>
    </citation>
    <scope>NUCLEOTIDE SEQUENCE</scope>
</reference>
<gene>
    <name evidence="3" type="ORF">LITE_LOCUS14969</name>
</gene>
<dbReference type="Proteomes" id="UP001154282">
    <property type="component" value="Unassembled WGS sequence"/>
</dbReference>
<accession>A0AAV0JLY5</accession>
<evidence type="ECO:0000256" key="1">
    <source>
        <dbReference type="ARBA" id="ARBA00009995"/>
    </source>
</evidence>
<name>A0AAV0JLY5_9ROSI</name>
<evidence type="ECO:0000313" key="3">
    <source>
        <dbReference type="EMBL" id="CAI0410967.1"/>
    </source>
</evidence>